<evidence type="ECO:0000256" key="1">
    <source>
        <dbReference type="SAM" id="Phobius"/>
    </source>
</evidence>
<feature type="transmembrane region" description="Helical" evidence="1">
    <location>
        <begin position="9"/>
        <end position="27"/>
    </location>
</feature>
<reference evidence="2" key="1">
    <citation type="submission" date="2021-03" db="EMBL/GenBank/DDBJ databases">
        <title>Roseibium sp. CAU 1637 isolated from Incheon.</title>
        <authorList>
            <person name="Kim W."/>
        </authorList>
    </citation>
    <scope>NUCLEOTIDE SEQUENCE</scope>
    <source>
        <strain evidence="2">CAU 1637</strain>
    </source>
</reference>
<evidence type="ECO:0000313" key="3">
    <source>
        <dbReference type="Proteomes" id="UP000664779"/>
    </source>
</evidence>
<keyword evidence="1" id="KW-0472">Membrane</keyword>
<evidence type="ECO:0000313" key="2">
    <source>
        <dbReference type="EMBL" id="MBO0346573.1"/>
    </source>
</evidence>
<proteinExistence type="predicted"/>
<keyword evidence="1" id="KW-1133">Transmembrane helix</keyword>
<feature type="transmembrane region" description="Helical" evidence="1">
    <location>
        <begin position="63"/>
        <end position="86"/>
    </location>
</feature>
<name>A0A939EQB9_9HYPH</name>
<feature type="transmembrane region" description="Helical" evidence="1">
    <location>
        <begin position="98"/>
        <end position="118"/>
    </location>
</feature>
<sequence length="278" mass="30251">MGRAAKLELLRRLLALGLGILGLWGGLTFLTPLSSGLCFAAAVAIYFAIPRPRPSPGAVRPDAVPNIWISDCIGFLIGVPLFSAAFTGAATGGQGSGVFFLLLLLPASMCVPVFLVVARQETSWVRFFNNGFEITQMGLTARVRFSELLEVDLKHLKATGGGAWMMGLRGGDSRRRVALLSAAKETKTLIFKAANGDEFSISCEVIPDLNRVLVGLDKEGVALPRGFAERQKKRTRRLKEKIYGKTLSVDAQKSVEKLDAERIAETIRRYRQRKLASG</sequence>
<dbReference type="Proteomes" id="UP000664779">
    <property type="component" value="Unassembled WGS sequence"/>
</dbReference>
<dbReference type="RefSeq" id="WP_206942474.1">
    <property type="nucleotide sequence ID" value="NZ_JAFLNF010000007.1"/>
</dbReference>
<keyword evidence="1" id="KW-0812">Transmembrane</keyword>
<dbReference type="EMBL" id="JAFLNF010000007">
    <property type="protein sequence ID" value="MBO0346573.1"/>
    <property type="molecule type" value="Genomic_DNA"/>
</dbReference>
<organism evidence="2 3">
    <name type="scientific">Roseibium limicola</name>
    <dbReference type="NCBI Taxonomy" id="2816037"/>
    <lineage>
        <taxon>Bacteria</taxon>
        <taxon>Pseudomonadati</taxon>
        <taxon>Pseudomonadota</taxon>
        <taxon>Alphaproteobacteria</taxon>
        <taxon>Hyphomicrobiales</taxon>
        <taxon>Stappiaceae</taxon>
        <taxon>Roseibium</taxon>
    </lineage>
</organism>
<comment type="caution">
    <text evidence="2">The sequence shown here is derived from an EMBL/GenBank/DDBJ whole genome shotgun (WGS) entry which is preliminary data.</text>
</comment>
<protein>
    <submittedName>
        <fullName evidence="2">Uncharacterized protein</fullName>
    </submittedName>
</protein>
<keyword evidence="3" id="KW-1185">Reference proteome</keyword>
<gene>
    <name evidence="2" type="ORF">J0X15_15175</name>
</gene>
<accession>A0A939EQB9</accession>
<dbReference type="AlphaFoldDB" id="A0A939EQB9"/>